<dbReference type="PANTHER" id="PTHR23501:SF191">
    <property type="entry name" value="VACUOLAR BASIC AMINO ACID TRANSPORTER 4"/>
    <property type="match status" value="1"/>
</dbReference>
<dbReference type="EMBL" id="JACHMM010000001">
    <property type="protein sequence ID" value="MBB5789412.1"/>
    <property type="molecule type" value="Genomic_DNA"/>
</dbReference>
<dbReference type="GO" id="GO:0005886">
    <property type="term" value="C:plasma membrane"/>
    <property type="evidence" value="ECO:0007669"/>
    <property type="project" value="UniProtKB-SubCell"/>
</dbReference>
<feature type="transmembrane region" description="Helical" evidence="6">
    <location>
        <begin position="172"/>
        <end position="192"/>
    </location>
</feature>
<feature type="transmembrane region" description="Helical" evidence="6">
    <location>
        <begin position="559"/>
        <end position="579"/>
    </location>
</feature>
<dbReference type="Proteomes" id="UP000542813">
    <property type="component" value="Unassembled WGS sequence"/>
</dbReference>
<dbReference type="Gene3D" id="1.20.1720.10">
    <property type="entry name" value="Multidrug resistance protein D"/>
    <property type="match status" value="1"/>
</dbReference>
<dbReference type="InterPro" id="IPR011701">
    <property type="entry name" value="MFS"/>
</dbReference>
<proteinExistence type="predicted"/>
<keyword evidence="2" id="KW-0813">Transport</keyword>
<keyword evidence="9" id="KW-1185">Reference proteome</keyword>
<protein>
    <submittedName>
        <fullName evidence="8">MFS family permease</fullName>
    </submittedName>
</protein>
<dbReference type="PROSITE" id="PS50850">
    <property type="entry name" value="MFS"/>
    <property type="match status" value="1"/>
</dbReference>
<evidence type="ECO:0000256" key="3">
    <source>
        <dbReference type="ARBA" id="ARBA00022692"/>
    </source>
</evidence>
<feature type="transmembrane region" description="Helical" evidence="6">
    <location>
        <begin position="402"/>
        <end position="424"/>
    </location>
</feature>
<feature type="transmembrane region" description="Helical" evidence="6">
    <location>
        <begin position="213"/>
        <end position="232"/>
    </location>
</feature>
<reference evidence="8 9" key="1">
    <citation type="submission" date="2020-08" db="EMBL/GenBank/DDBJ databases">
        <title>Sequencing the genomes of 1000 actinobacteria strains.</title>
        <authorList>
            <person name="Klenk H.-P."/>
        </authorList>
    </citation>
    <scope>NUCLEOTIDE SEQUENCE [LARGE SCALE GENOMIC DNA]</scope>
    <source>
        <strain evidence="8 9">DSM 102122</strain>
    </source>
</reference>
<feature type="transmembrane region" description="Helical" evidence="6">
    <location>
        <begin position="143"/>
        <end position="166"/>
    </location>
</feature>
<feature type="transmembrane region" description="Helical" evidence="6">
    <location>
        <begin position="54"/>
        <end position="72"/>
    </location>
</feature>
<comment type="caution">
    <text evidence="8">The sequence shown here is derived from an EMBL/GenBank/DDBJ whole genome shotgun (WGS) entry which is preliminary data.</text>
</comment>
<feature type="transmembrane region" description="Helical" evidence="6">
    <location>
        <begin position="463"/>
        <end position="486"/>
    </location>
</feature>
<keyword evidence="3 6" id="KW-0812">Transmembrane</keyword>
<dbReference type="Pfam" id="PF07690">
    <property type="entry name" value="MFS_1"/>
    <property type="match status" value="1"/>
</dbReference>
<organism evidence="8 9">
    <name type="scientific">Jiangella mangrovi</name>
    <dbReference type="NCBI Taxonomy" id="1524084"/>
    <lineage>
        <taxon>Bacteria</taxon>
        <taxon>Bacillati</taxon>
        <taxon>Actinomycetota</taxon>
        <taxon>Actinomycetes</taxon>
        <taxon>Jiangellales</taxon>
        <taxon>Jiangellaceae</taxon>
        <taxon>Jiangella</taxon>
    </lineage>
</organism>
<dbReference type="SUPFAM" id="SSF103473">
    <property type="entry name" value="MFS general substrate transporter"/>
    <property type="match status" value="1"/>
</dbReference>
<name>A0A7W9GT20_9ACTN</name>
<evidence type="ECO:0000256" key="4">
    <source>
        <dbReference type="ARBA" id="ARBA00022989"/>
    </source>
</evidence>
<dbReference type="PANTHER" id="PTHR23501">
    <property type="entry name" value="MAJOR FACILITATOR SUPERFAMILY"/>
    <property type="match status" value="1"/>
</dbReference>
<dbReference type="RefSeq" id="WP_221441135.1">
    <property type="nucleotide sequence ID" value="NZ_JACHMM010000001.1"/>
</dbReference>
<feature type="transmembrane region" description="Helical" evidence="6">
    <location>
        <begin position="493"/>
        <end position="516"/>
    </location>
</feature>
<dbReference type="InterPro" id="IPR020846">
    <property type="entry name" value="MFS_dom"/>
</dbReference>
<evidence type="ECO:0000313" key="8">
    <source>
        <dbReference type="EMBL" id="MBB5789412.1"/>
    </source>
</evidence>
<dbReference type="Gene3D" id="1.20.1250.20">
    <property type="entry name" value="MFS general substrate transporter like domains"/>
    <property type="match status" value="1"/>
</dbReference>
<gene>
    <name evidence="8" type="ORF">HD601_003987</name>
</gene>
<feature type="transmembrane region" description="Helical" evidence="6">
    <location>
        <begin position="113"/>
        <end position="131"/>
    </location>
</feature>
<dbReference type="AlphaFoldDB" id="A0A7W9GT20"/>
<evidence type="ECO:0000256" key="2">
    <source>
        <dbReference type="ARBA" id="ARBA00022448"/>
    </source>
</evidence>
<accession>A0A7W9GT20</accession>
<evidence type="ECO:0000313" key="9">
    <source>
        <dbReference type="Proteomes" id="UP000542813"/>
    </source>
</evidence>
<evidence type="ECO:0000256" key="5">
    <source>
        <dbReference type="ARBA" id="ARBA00023136"/>
    </source>
</evidence>
<feature type="transmembrane region" description="Helical" evidence="6">
    <location>
        <begin position="431"/>
        <end position="451"/>
    </location>
</feature>
<keyword evidence="5 6" id="KW-0472">Membrane</keyword>
<keyword evidence="4 6" id="KW-1133">Transmembrane helix</keyword>
<evidence type="ECO:0000256" key="6">
    <source>
        <dbReference type="SAM" id="Phobius"/>
    </source>
</evidence>
<evidence type="ECO:0000256" key="1">
    <source>
        <dbReference type="ARBA" id="ARBA00004429"/>
    </source>
</evidence>
<feature type="transmembrane region" description="Helical" evidence="6">
    <location>
        <begin position="12"/>
        <end position="34"/>
    </location>
</feature>
<feature type="transmembrane region" description="Helical" evidence="6">
    <location>
        <begin position="257"/>
        <end position="274"/>
    </location>
</feature>
<comment type="subcellular location">
    <subcellularLocation>
        <location evidence="1">Cell inner membrane</location>
        <topology evidence="1">Multi-pass membrane protein</topology>
    </subcellularLocation>
</comment>
<feature type="transmembrane region" description="Helical" evidence="6">
    <location>
        <begin position="84"/>
        <end position="101"/>
    </location>
</feature>
<evidence type="ECO:0000259" key="7">
    <source>
        <dbReference type="PROSITE" id="PS50850"/>
    </source>
</evidence>
<dbReference type="GO" id="GO:0022857">
    <property type="term" value="F:transmembrane transporter activity"/>
    <property type="evidence" value="ECO:0007669"/>
    <property type="project" value="InterPro"/>
</dbReference>
<feature type="transmembrane region" description="Helical" evidence="6">
    <location>
        <begin position="366"/>
        <end position="390"/>
    </location>
</feature>
<sequence length="588" mass="59560">MLPRAERTGRAGRAALVLGVIGVLLAAADTYVIVLALPDMMVGVGLDVDELQRAAPLVSMFLLGYVVVLPLVGRVSDVTGRLPVLTGSLLVFTAGSLLTASADGVAGAVVGRFLQGAGGGALVPVTLALVADLWPPDRRGVPLGLVGAVQELGSVLGPLFGAAILAVADWRAIFWVNFAVGAVLFAGTATVRRRRGESAAAALDAEGPPAGRFDVVGLVLGLGALVCAGLAVNRPSGLEQSVQWGELLVPRLDGHEWTTPLALAAYVLTIAFVVRELTARRPLLPLRRTPAVLRAADLPGALLLGVALGGIVLTFATADPAVELMAPSGPWLLAGSAVALAAFAWRQRRAAAPLVPPDAVRAMPAWGALVVSLFVGAALVAVVVDVPILARTVVPGSSQLDAALVLLRFLVALPVGALLGGWLLRRYGPALLAGGGMALGTAGLAIMATWGMGSLDGLIDDGVLVAAGLGFGLAIAPVNAALLAAAPRSTHGVATALLVVARMVGMLAGLSALTAIGLRKLYSVQAGIESPAVLCPDSPTDCGPYDDAVRQAIVEQLQATFTGAAVCAATAALGAVLLLRHRPRTVEA</sequence>
<feature type="transmembrane region" description="Helical" evidence="6">
    <location>
        <begin position="295"/>
        <end position="316"/>
    </location>
</feature>
<feature type="transmembrane region" description="Helical" evidence="6">
    <location>
        <begin position="328"/>
        <end position="345"/>
    </location>
</feature>
<dbReference type="PRINTS" id="PR01036">
    <property type="entry name" value="TCRTETB"/>
</dbReference>
<feature type="domain" description="Major facilitator superfamily (MFS) profile" evidence="7">
    <location>
        <begin position="15"/>
        <end position="586"/>
    </location>
</feature>
<dbReference type="InterPro" id="IPR036259">
    <property type="entry name" value="MFS_trans_sf"/>
</dbReference>